<comment type="caution">
    <text evidence="2">The sequence shown here is derived from an EMBL/GenBank/DDBJ whole genome shotgun (WGS) entry which is preliminary data.</text>
</comment>
<evidence type="ECO:0000256" key="1">
    <source>
        <dbReference type="SAM" id="MobiDB-lite"/>
    </source>
</evidence>
<keyword evidence="3" id="KW-1185">Reference proteome</keyword>
<name>A0A9Q1JJT4_9CARY</name>
<gene>
    <name evidence="2" type="ORF">Cgig2_024063</name>
</gene>
<dbReference type="AlphaFoldDB" id="A0A9Q1JJT4"/>
<organism evidence="2 3">
    <name type="scientific">Carnegiea gigantea</name>
    <dbReference type="NCBI Taxonomy" id="171969"/>
    <lineage>
        <taxon>Eukaryota</taxon>
        <taxon>Viridiplantae</taxon>
        <taxon>Streptophyta</taxon>
        <taxon>Embryophyta</taxon>
        <taxon>Tracheophyta</taxon>
        <taxon>Spermatophyta</taxon>
        <taxon>Magnoliopsida</taxon>
        <taxon>eudicotyledons</taxon>
        <taxon>Gunneridae</taxon>
        <taxon>Pentapetalae</taxon>
        <taxon>Caryophyllales</taxon>
        <taxon>Cactineae</taxon>
        <taxon>Cactaceae</taxon>
        <taxon>Cactoideae</taxon>
        <taxon>Echinocereeae</taxon>
        <taxon>Carnegiea</taxon>
    </lineage>
</organism>
<evidence type="ECO:0000313" key="2">
    <source>
        <dbReference type="EMBL" id="KAJ8421488.1"/>
    </source>
</evidence>
<evidence type="ECO:0000313" key="3">
    <source>
        <dbReference type="Proteomes" id="UP001153076"/>
    </source>
</evidence>
<sequence length="198" mass="22482">MYPADKGLDKCVLEHVAKHFKQYKRGLKRDYFKPKEKTREAMYEMNEATSKVQERLLSSSPSKTQVEIESEVFDELMYEEAVHSGKITDEFLDATEAALHMAGDQPKVKGRFPPCQRVNYQVLTLMRERKSRGNYHLRALRATSLGLPVVVARADLFVAITTWWDAQAFCTVPEESSGNDLGNESRHTGPSTSTSHIN</sequence>
<proteinExistence type="predicted"/>
<protein>
    <submittedName>
        <fullName evidence="2">Uncharacterized protein</fullName>
    </submittedName>
</protein>
<feature type="region of interest" description="Disordered" evidence="1">
    <location>
        <begin position="175"/>
        <end position="198"/>
    </location>
</feature>
<dbReference type="EMBL" id="JAKOGI010002697">
    <property type="protein sequence ID" value="KAJ8421488.1"/>
    <property type="molecule type" value="Genomic_DNA"/>
</dbReference>
<dbReference type="Proteomes" id="UP001153076">
    <property type="component" value="Unassembled WGS sequence"/>
</dbReference>
<accession>A0A9Q1JJT4</accession>
<reference evidence="2" key="1">
    <citation type="submission" date="2022-04" db="EMBL/GenBank/DDBJ databases">
        <title>Carnegiea gigantea Genome sequencing and assembly v2.</title>
        <authorList>
            <person name="Copetti D."/>
            <person name="Sanderson M.J."/>
            <person name="Burquez A."/>
            <person name="Wojciechowski M.F."/>
        </authorList>
    </citation>
    <scope>NUCLEOTIDE SEQUENCE</scope>
    <source>
        <strain evidence="2">SGP5-SGP5p</strain>
        <tissue evidence="2">Aerial part</tissue>
    </source>
</reference>